<accession>H5U132</accession>
<dbReference type="eggNOG" id="ENOG5031UB2">
    <property type="taxonomic scope" value="Bacteria"/>
</dbReference>
<evidence type="ECO:0000313" key="2">
    <source>
        <dbReference type="EMBL" id="GAB39440.1"/>
    </source>
</evidence>
<gene>
    <name evidence="2" type="ORF">GOSPT_065_00570</name>
</gene>
<evidence type="ECO:0000313" key="3">
    <source>
        <dbReference type="Proteomes" id="UP000005845"/>
    </source>
</evidence>
<organism evidence="2 3">
    <name type="scientific">Gordonia sputi NBRC 100414</name>
    <dbReference type="NCBI Taxonomy" id="1089453"/>
    <lineage>
        <taxon>Bacteria</taxon>
        <taxon>Bacillati</taxon>
        <taxon>Actinomycetota</taxon>
        <taxon>Actinomycetes</taxon>
        <taxon>Mycobacteriales</taxon>
        <taxon>Gordoniaceae</taxon>
        <taxon>Gordonia</taxon>
    </lineage>
</organism>
<name>H5U132_9ACTN</name>
<dbReference type="Pfam" id="PF10615">
    <property type="entry name" value="DUF2470"/>
    <property type="match status" value="1"/>
</dbReference>
<dbReference type="InterPro" id="IPR037119">
    <property type="entry name" value="Haem_oxidase_HugZ-like_sf"/>
</dbReference>
<feature type="domain" description="DUF2470" evidence="1">
    <location>
        <begin position="196"/>
        <end position="267"/>
    </location>
</feature>
<protein>
    <recommendedName>
        <fullName evidence="1">DUF2470 domain-containing protein</fullName>
    </recommendedName>
</protein>
<sequence length="281" mass="30699">MSWTAHQPTGSEYRMTRAVTDRPTDAEVIATACRRAGSAMLAVESPVEPSQSALHSHEADLATPTQVDLVHLFDTQAFILVPTGGPAMRAAVESPDGLPAMVEVTDCAPIDLRERVRSLIWLNGRLHHVPANLERDLAVEIATEHPDEGLLDIGHGRSMMRLQIETAVVACGAGAASVAADELARAEPDPFWEYENDWISHLDAAHADIVDQLARRLPRHLRQGRVRPLGLDRFGLRFRVEGSAGDSDVRLPFPHPVNDVSELSRALRNLAGCPFMNSLPD</sequence>
<reference evidence="2 3" key="1">
    <citation type="submission" date="2012-02" db="EMBL/GenBank/DDBJ databases">
        <title>Whole genome shotgun sequence of Gordonia sputi NBRC 100414.</title>
        <authorList>
            <person name="Yoshida I."/>
            <person name="Hosoyama A."/>
            <person name="Tsuchikane K."/>
            <person name="Katsumata H."/>
            <person name="Yamazaki S."/>
            <person name="Fujita N."/>
        </authorList>
    </citation>
    <scope>NUCLEOTIDE SEQUENCE [LARGE SCALE GENOMIC DNA]</scope>
    <source>
        <strain evidence="2 3">NBRC 100414</strain>
    </source>
</reference>
<dbReference type="Gene3D" id="3.20.180.10">
    <property type="entry name" value="PNP-oxidase-like"/>
    <property type="match status" value="1"/>
</dbReference>
<evidence type="ECO:0000259" key="1">
    <source>
        <dbReference type="Pfam" id="PF10615"/>
    </source>
</evidence>
<comment type="caution">
    <text evidence="2">The sequence shown here is derived from an EMBL/GenBank/DDBJ whole genome shotgun (WGS) entry which is preliminary data.</text>
</comment>
<dbReference type="AlphaFoldDB" id="H5U132"/>
<dbReference type="Proteomes" id="UP000005845">
    <property type="component" value="Unassembled WGS sequence"/>
</dbReference>
<proteinExistence type="predicted"/>
<dbReference type="SUPFAM" id="SSF50475">
    <property type="entry name" value="FMN-binding split barrel"/>
    <property type="match status" value="1"/>
</dbReference>
<dbReference type="InterPro" id="IPR019595">
    <property type="entry name" value="DUF2470"/>
</dbReference>
<dbReference type="EMBL" id="BAFC01000065">
    <property type="protein sequence ID" value="GAB39440.1"/>
    <property type="molecule type" value="Genomic_DNA"/>
</dbReference>
<keyword evidence="3" id="KW-1185">Reference proteome</keyword>